<dbReference type="PANTHER" id="PTHR23196:SF1">
    <property type="entry name" value="PAX-INTERACTING PROTEIN 1"/>
    <property type="match status" value="1"/>
</dbReference>
<feature type="region of interest" description="Disordered" evidence="4">
    <location>
        <begin position="328"/>
        <end position="347"/>
    </location>
</feature>
<dbReference type="GO" id="GO:0006974">
    <property type="term" value="P:DNA damage response"/>
    <property type="evidence" value="ECO:0007669"/>
    <property type="project" value="UniProtKB-KW"/>
</dbReference>
<feature type="region of interest" description="Disordered" evidence="4">
    <location>
        <begin position="594"/>
        <end position="619"/>
    </location>
</feature>
<dbReference type="Proteomes" id="UP000634136">
    <property type="component" value="Unassembled WGS sequence"/>
</dbReference>
<evidence type="ECO:0000313" key="6">
    <source>
        <dbReference type="EMBL" id="KAF7837166.1"/>
    </source>
</evidence>
<feature type="region of interest" description="Disordered" evidence="4">
    <location>
        <begin position="760"/>
        <end position="779"/>
    </location>
</feature>
<keyword evidence="7" id="KW-1185">Reference proteome</keyword>
<dbReference type="OrthoDB" id="342264at2759"/>
<keyword evidence="2" id="KW-0227">DNA damage</keyword>
<dbReference type="Pfam" id="PF16770">
    <property type="entry name" value="RTT107_BRCT_5"/>
    <property type="match status" value="1"/>
</dbReference>
<gene>
    <name evidence="6" type="ORF">G2W53_005648</name>
</gene>
<feature type="region of interest" description="Disordered" evidence="4">
    <location>
        <begin position="28"/>
        <end position="49"/>
    </location>
</feature>
<keyword evidence="3" id="KW-0539">Nucleus</keyword>
<evidence type="ECO:0000256" key="4">
    <source>
        <dbReference type="SAM" id="MobiDB-lite"/>
    </source>
</evidence>
<dbReference type="SMART" id="SM00292">
    <property type="entry name" value="BRCT"/>
    <property type="match status" value="1"/>
</dbReference>
<dbReference type="PANTHER" id="PTHR23196">
    <property type="entry name" value="PAX TRANSCRIPTION ACTIVATION DOMAIN INTERACTING PROTEIN"/>
    <property type="match status" value="1"/>
</dbReference>
<feature type="domain" description="BRCT" evidence="5">
    <location>
        <begin position="864"/>
        <end position="953"/>
    </location>
</feature>
<dbReference type="Gene3D" id="3.40.50.10190">
    <property type="entry name" value="BRCT domain"/>
    <property type="match status" value="2"/>
</dbReference>
<feature type="region of interest" description="Disordered" evidence="4">
    <location>
        <begin position="253"/>
        <end position="273"/>
    </location>
</feature>
<feature type="region of interest" description="Disordered" evidence="4">
    <location>
        <begin position="123"/>
        <end position="147"/>
    </location>
</feature>
<reference evidence="6" key="1">
    <citation type="submission" date="2020-09" db="EMBL/GenBank/DDBJ databases">
        <title>Genome-Enabled Discovery of Anthraquinone Biosynthesis in Senna tora.</title>
        <authorList>
            <person name="Kang S.-H."/>
            <person name="Pandey R.P."/>
            <person name="Lee C.-M."/>
            <person name="Sim J.-S."/>
            <person name="Jeong J.-T."/>
            <person name="Choi B.-S."/>
            <person name="Jung M."/>
            <person name="Ginzburg D."/>
            <person name="Zhao K."/>
            <person name="Won S.Y."/>
            <person name="Oh T.-J."/>
            <person name="Yu Y."/>
            <person name="Kim N.-H."/>
            <person name="Lee O.R."/>
            <person name="Lee T.-H."/>
            <person name="Bashyal P."/>
            <person name="Kim T.-S."/>
            <person name="Lee W.-H."/>
            <person name="Kawkins C."/>
            <person name="Kim C.-K."/>
            <person name="Kim J.S."/>
            <person name="Ahn B.O."/>
            <person name="Rhee S.Y."/>
            <person name="Sohng J.K."/>
        </authorList>
    </citation>
    <scope>NUCLEOTIDE SEQUENCE</scope>
    <source>
        <tissue evidence="6">Leaf</tissue>
    </source>
</reference>
<dbReference type="PROSITE" id="PS50172">
    <property type="entry name" value="BRCT"/>
    <property type="match status" value="1"/>
</dbReference>
<dbReference type="InterPro" id="IPR036420">
    <property type="entry name" value="BRCT_dom_sf"/>
</dbReference>
<feature type="compositionally biased region" description="Polar residues" evidence="4">
    <location>
        <begin position="197"/>
        <end position="209"/>
    </location>
</feature>
<feature type="compositionally biased region" description="Polar residues" evidence="4">
    <location>
        <begin position="439"/>
        <end position="450"/>
    </location>
</feature>
<dbReference type="CDD" id="cd18432">
    <property type="entry name" value="BRCT_PAXIP1_rpt6_like"/>
    <property type="match status" value="1"/>
</dbReference>
<comment type="subcellular location">
    <subcellularLocation>
        <location evidence="1">Nucleus</location>
    </subcellularLocation>
</comment>
<dbReference type="SUPFAM" id="SSF52113">
    <property type="entry name" value="BRCT domain"/>
    <property type="match status" value="1"/>
</dbReference>
<evidence type="ECO:0000313" key="7">
    <source>
        <dbReference type="Proteomes" id="UP000634136"/>
    </source>
</evidence>
<proteinExistence type="predicted"/>
<evidence type="ECO:0000259" key="5">
    <source>
        <dbReference type="PROSITE" id="PS50172"/>
    </source>
</evidence>
<feature type="region of interest" description="Disordered" evidence="4">
    <location>
        <begin position="423"/>
        <end position="450"/>
    </location>
</feature>
<dbReference type="AlphaFoldDB" id="A0A835CD14"/>
<evidence type="ECO:0000256" key="2">
    <source>
        <dbReference type="ARBA" id="ARBA00022763"/>
    </source>
</evidence>
<evidence type="ECO:0000256" key="3">
    <source>
        <dbReference type="ARBA" id="ARBA00023242"/>
    </source>
</evidence>
<feature type="compositionally biased region" description="Polar residues" evidence="4">
    <location>
        <begin position="594"/>
        <end position="609"/>
    </location>
</feature>
<dbReference type="InterPro" id="IPR051579">
    <property type="entry name" value="DDR_Transcriptional_Reg"/>
</dbReference>
<feature type="compositionally biased region" description="Basic and acidic residues" evidence="4">
    <location>
        <begin position="670"/>
        <end position="688"/>
    </location>
</feature>
<dbReference type="EMBL" id="JAAIUW010000003">
    <property type="protein sequence ID" value="KAF7837166.1"/>
    <property type="molecule type" value="Genomic_DNA"/>
</dbReference>
<organism evidence="6 7">
    <name type="scientific">Senna tora</name>
    <dbReference type="NCBI Taxonomy" id="362788"/>
    <lineage>
        <taxon>Eukaryota</taxon>
        <taxon>Viridiplantae</taxon>
        <taxon>Streptophyta</taxon>
        <taxon>Embryophyta</taxon>
        <taxon>Tracheophyta</taxon>
        <taxon>Spermatophyta</taxon>
        <taxon>Magnoliopsida</taxon>
        <taxon>eudicotyledons</taxon>
        <taxon>Gunneridae</taxon>
        <taxon>Pentapetalae</taxon>
        <taxon>rosids</taxon>
        <taxon>fabids</taxon>
        <taxon>Fabales</taxon>
        <taxon>Fabaceae</taxon>
        <taxon>Caesalpinioideae</taxon>
        <taxon>Cassia clade</taxon>
        <taxon>Senna</taxon>
    </lineage>
</organism>
<protein>
    <submittedName>
        <fullName evidence="6">PAX-interacting protein 1</fullName>
    </submittedName>
</protein>
<dbReference type="Pfam" id="PF16589">
    <property type="entry name" value="BRCT_2"/>
    <property type="match status" value="1"/>
</dbReference>
<accession>A0A835CD14</accession>
<feature type="compositionally biased region" description="Polar residues" evidence="4">
    <location>
        <begin position="30"/>
        <end position="40"/>
    </location>
</feature>
<feature type="region of interest" description="Disordered" evidence="4">
    <location>
        <begin position="189"/>
        <end position="229"/>
    </location>
</feature>
<dbReference type="InterPro" id="IPR001357">
    <property type="entry name" value="BRCT_dom"/>
</dbReference>
<sequence length="1118" mass="123289">MAYHGNHDATTTSTDKNQVANVDCFETEPFESQLSPSSSPWGKYDDGGDNKWQFSENTLLLNDNTVVEDALETQLVILAGETQPMDDIDDAEDMNTQLLDDSGGEGTNRTQVLEDVDELFADDAHYGGSGQSANSNDIPREPSCGHGEKRLLVQNDGIIDDRTSSGPIPPRFTFLRAESLREAALAARNMAPKQTKGETNSVMDKSLSQEPLAVKDGEPGGSGKRSGVIEGFMDKTKAKVVSTAMRKLFDDELRAEKKGSSPRSSDVNEGEDLAKLPIYDGELSGLSYVDSQEPGELSQAKALEFIDKFIEENIMEFDQEVSHVKNVQEKSKPYTKGKQSLAKRTNDRGKASKAVIYDWDNTREDEGGGDIFVRKRDKFFDGQSHRQKSYPGVSIIKVSEPNAYEDGEEQLSISNKRMSSAYSDSGKLLQNPKARDVQETATNSRRNLNNGFDKQFNINFSIGELEPNAMAADAQEMLDVGLDTQMAAEAMEALCNGEGIVNHDARGATHATENSPKDPPHCFSAGKTSAIASKECSTQYGRKRKLNVTSDLQTSGSSERYTKEAKLLCKKDNLMKRSKRSKLNAEDNITSIVVSENGSNLPSQNNGQRKSTRGSKTHLVDRLNNCTGTVKGSGLRSVKQRHLQEQDGLGYFTPIACRTRQSLVINQLVKPDRPSRNFGEEDRGDGSLRKRNRHTGIQASKALDPKSTIEGSDHFGLEINTIFSQIEKLASKFSTVGNGIIVDALKVPKRKRSVRKLSCHNKGSEKLGGSSKQSTQCEDIGKSNAKTIKRMTEASSVPKSNMNGQIQSLSYSVSIISSIDPEQGKMLEPILETANAGNTSLCHNVDDKDANLNSETTIPSQDSRKRRDMADVRVLFSHHLDKDIIKHQKKILVGLGASVATSISYATHFIADEFVRTRNMLEAIASGKPVVTHLWIESCGQACCFIDEKNYILRDAKKEKEFSFSMPVSLARASQFPLLEGHKVLITPNVKPSKEIISSLVKVVQGQAVERIGRSALKNGKIPDDLLVLSCEEDYTYCVPFLEKGAAIYSSELLLIGIITQKLECERHRLFADHVKKRKPLQAYGSTNKCLLHSGGGHPYYTKKRMVQKRWQNLPACD</sequence>
<feature type="region of interest" description="Disordered" evidence="4">
    <location>
        <begin position="669"/>
        <end position="707"/>
    </location>
</feature>
<comment type="caution">
    <text evidence="6">The sequence shown here is derived from an EMBL/GenBank/DDBJ whole genome shotgun (WGS) entry which is preliminary data.</text>
</comment>
<evidence type="ECO:0000256" key="1">
    <source>
        <dbReference type="ARBA" id="ARBA00004123"/>
    </source>
</evidence>
<dbReference type="CDD" id="cd17744">
    <property type="entry name" value="BRCT_MDC1_rpt1"/>
    <property type="match status" value="1"/>
</dbReference>
<dbReference type="GO" id="GO:0005634">
    <property type="term" value="C:nucleus"/>
    <property type="evidence" value="ECO:0007669"/>
    <property type="project" value="UniProtKB-SubCell"/>
</dbReference>
<name>A0A835CD14_9FABA</name>